<evidence type="ECO:0008006" key="5">
    <source>
        <dbReference type="Google" id="ProtNLM"/>
    </source>
</evidence>
<dbReference type="Proteomes" id="UP000578091">
    <property type="component" value="Unassembled WGS sequence"/>
</dbReference>
<name>A0A853JIZ0_9GAMM</name>
<protein>
    <recommendedName>
        <fullName evidence="5">Tle cognate immunity protein 4 C-terminal domain-containing protein</fullName>
    </recommendedName>
</protein>
<comment type="caution">
    <text evidence="3">The sequence shown here is derived from an EMBL/GenBank/DDBJ whole genome shotgun (WGS) entry which is preliminary data.</text>
</comment>
<feature type="domain" description="Tle cognate immunity protein 4 C-terminal" evidence="1">
    <location>
        <begin position="145"/>
        <end position="302"/>
    </location>
</feature>
<proteinExistence type="predicted"/>
<evidence type="ECO:0000313" key="4">
    <source>
        <dbReference type="Proteomes" id="UP000578091"/>
    </source>
</evidence>
<dbReference type="RefSeq" id="WP_180680256.1">
    <property type="nucleotide sequence ID" value="NZ_JACCKA010000093.1"/>
</dbReference>
<keyword evidence="4" id="KW-1185">Reference proteome</keyword>
<feature type="domain" description="Tle cognate immunity protein 4 N-terminal" evidence="2">
    <location>
        <begin position="6"/>
        <end position="83"/>
    </location>
</feature>
<evidence type="ECO:0000313" key="3">
    <source>
        <dbReference type="EMBL" id="NZA28497.1"/>
    </source>
</evidence>
<organism evidence="3 4">
    <name type="scientific">Luteimonas salinisoli</name>
    <dbReference type="NCBI Taxonomy" id="2752307"/>
    <lineage>
        <taxon>Bacteria</taxon>
        <taxon>Pseudomonadati</taxon>
        <taxon>Pseudomonadota</taxon>
        <taxon>Gammaproteobacteria</taxon>
        <taxon>Lysobacterales</taxon>
        <taxon>Lysobacteraceae</taxon>
        <taxon>Luteimonas</taxon>
    </lineage>
</organism>
<dbReference type="InterPro" id="IPR041290">
    <property type="entry name" value="Tli4_C"/>
</dbReference>
<gene>
    <name evidence="3" type="ORF">H0E84_19160</name>
</gene>
<dbReference type="AlphaFoldDB" id="A0A853JIZ0"/>
<evidence type="ECO:0000259" key="1">
    <source>
        <dbReference type="Pfam" id="PF18426"/>
    </source>
</evidence>
<dbReference type="Pfam" id="PF18443">
    <property type="entry name" value="Tli4_N"/>
    <property type="match status" value="1"/>
</dbReference>
<dbReference type="Pfam" id="PF18426">
    <property type="entry name" value="Tli4_C"/>
    <property type="match status" value="1"/>
</dbReference>
<dbReference type="InterPro" id="IPR040761">
    <property type="entry name" value="Tli4_N"/>
</dbReference>
<reference evidence="3 4" key="1">
    <citation type="submission" date="2020-07" db="EMBL/GenBank/DDBJ databases">
        <title>Luteimonas sp. SJ-92.</title>
        <authorList>
            <person name="Huang X.-X."/>
            <person name="Xu L."/>
            <person name="Sun J.-Q."/>
        </authorList>
    </citation>
    <scope>NUCLEOTIDE SEQUENCE [LARGE SCALE GENOMIC DNA]</scope>
    <source>
        <strain evidence="3 4">SJ-92</strain>
    </source>
</reference>
<sequence>MVDDSRTICIGRYLFDLPSNARVSFGTAWIAGVDIRTVGAPEAAENRFAAREQELRREVGQAGAPTLVSVEPIEHDQLRGIVFGYGKKSIHWYENGQKVTAGGMTMEAILHSREAEYVLRGELDEKYLHHVSDISRRLTPRVAGEVPAGPGFCIDRGLVGEPSLPDERESVTLFFGFPQQPGLEGKFATTMPAQAPEPLLSRMGRKEGIASAGRARITTLREGEKTVNGIAGEEVLESYAERDGTRTHLFSWEATVDRAPGNAPTLSLELEFNGEGTASSLSEQDALLLWDAILESIQPRPGAYQSR</sequence>
<evidence type="ECO:0000259" key="2">
    <source>
        <dbReference type="Pfam" id="PF18443"/>
    </source>
</evidence>
<accession>A0A853JIZ0</accession>
<dbReference type="EMBL" id="JACCKA010000093">
    <property type="protein sequence ID" value="NZA28497.1"/>
    <property type="molecule type" value="Genomic_DNA"/>
</dbReference>